<dbReference type="Gene3D" id="1.10.1200.270">
    <property type="entry name" value="Methyltransferase, alpha-helical capping domain"/>
    <property type="match status" value="1"/>
</dbReference>
<keyword evidence="1 5" id="KW-0489">Methyltransferase</keyword>
<evidence type="ECO:0000313" key="6">
    <source>
        <dbReference type="Proteomes" id="UP000516437"/>
    </source>
</evidence>
<dbReference type="AlphaFoldDB" id="A0A6A1VHH3"/>
<dbReference type="PANTHER" id="PTHR31009">
    <property type="entry name" value="S-ADENOSYL-L-METHIONINE:CARBOXYL METHYLTRANSFERASE FAMILY PROTEIN"/>
    <property type="match status" value="1"/>
</dbReference>
<dbReference type="Pfam" id="PF03492">
    <property type="entry name" value="Methyltransf_7"/>
    <property type="match status" value="1"/>
</dbReference>
<dbReference type="SUPFAM" id="SSF53335">
    <property type="entry name" value="S-adenosyl-L-methionine-dependent methyltransferases"/>
    <property type="match status" value="1"/>
</dbReference>
<keyword evidence="3" id="KW-0479">Metal-binding</keyword>
<evidence type="ECO:0000256" key="3">
    <source>
        <dbReference type="ARBA" id="ARBA00022723"/>
    </source>
</evidence>
<reference evidence="5 6" key="1">
    <citation type="journal article" date="2019" name="Plant Biotechnol. J.">
        <title>The red bayberry genome and genetic basis of sex determination.</title>
        <authorList>
            <person name="Jia H.M."/>
            <person name="Jia H.J."/>
            <person name="Cai Q.L."/>
            <person name="Wang Y."/>
            <person name="Zhao H.B."/>
            <person name="Yang W.F."/>
            <person name="Wang G.Y."/>
            <person name="Li Y.H."/>
            <person name="Zhan D.L."/>
            <person name="Shen Y.T."/>
            <person name="Niu Q.F."/>
            <person name="Chang L."/>
            <person name="Qiu J."/>
            <person name="Zhao L."/>
            <person name="Xie H.B."/>
            <person name="Fu W.Y."/>
            <person name="Jin J."/>
            <person name="Li X.W."/>
            <person name="Jiao Y."/>
            <person name="Zhou C.C."/>
            <person name="Tu T."/>
            <person name="Chai C.Y."/>
            <person name="Gao J.L."/>
            <person name="Fan L.J."/>
            <person name="van de Weg E."/>
            <person name="Wang J.Y."/>
            <person name="Gao Z.S."/>
        </authorList>
    </citation>
    <scope>NUCLEOTIDE SEQUENCE [LARGE SCALE GENOMIC DNA]</scope>
    <source>
        <tissue evidence="5">Leaves</tissue>
    </source>
</reference>
<evidence type="ECO:0000313" key="5">
    <source>
        <dbReference type="EMBL" id="KAB1211258.1"/>
    </source>
</evidence>
<proteinExistence type="predicted"/>
<name>A0A6A1VHH3_9ROSI</name>
<keyword evidence="2 5" id="KW-0808">Transferase</keyword>
<evidence type="ECO:0000256" key="2">
    <source>
        <dbReference type="ARBA" id="ARBA00022679"/>
    </source>
</evidence>
<dbReference type="EMBL" id="RXIC02000024">
    <property type="protein sequence ID" value="KAB1211258.1"/>
    <property type="molecule type" value="Genomic_DNA"/>
</dbReference>
<dbReference type="InterPro" id="IPR029063">
    <property type="entry name" value="SAM-dependent_MTases_sf"/>
</dbReference>
<comment type="caution">
    <text evidence="5">The sequence shown here is derived from an EMBL/GenBank/DDBJ whole genome shotgun (WGS) entry which is preliminary data.</text>
</comment>
<dbReference type="Gene3D" id="3.40.50.150">
    <property type="entry name" value="Vaccinia Virus protein VP39"/>
    <property type="match status" value="1"/>
</dbReference>
<dbReference type="InterPro" id="IPR042086">
    <property type="entry name" value="MeTrfase_capping"/>
</dbReference>
<dbReference type="GO" id="GO:0046872">
    <property type="term" value="F:metal ion binding"/>
    <property type="evidence" value="ECO:0007669"/>
    <property type="project" value="UniProtKB-KW"/>
</dbReference>
<evidence type="ECO:0000256" key="4">
    <source>
        <dbReference type="ARBA" id="ARBA00022842"/>
    </source>
</evidence>
<keyword evidence="6" id="KW-1185">Reference proteome</keyword>
<organism evidence="5 6">
    <name type="scientific">Morella rubra</name>
    <name type="common">Chinese bayberry</name>
    <dbReference type="NCBI Taxonomy" id="262757"/>
    <lineage>
        <taxon>Eukaryota</taxon>
        <taxon>Viridiplantae</taxon>
        <taxon>Streptophyta</taxon>
        <taxon>Embryophyta</taxon>
        <taxon>Tracheophyta</taxon>
        <taxon>Spermatophyta</taxon>
        <taxon>Magnoliopsida</taxon>
        <taxon>eudicotyledons</taxon>
        <taxon>Gunneridae</taxon>
        <taxon>Pentapetalae</taxon>
        <taxon>rosids</taxon>
        <taxon>fabids</taxon>
        <taxon>Fagales</taxon>
        <taxon>Myricaceae</taxon>
        <taxon>Morella</taxon>
    </lineage>
</organism>
<protein>
    <submittedName>
        <fullName evidence="5">Putative S-adenosylmethionine-dependent methyltransferase At5g37990</fullName>
    </submittedName>
</protein>
<dbReference type="GO" id="GO:0008168">
    <property type="term" value="F:methyltransferase activity"/>
    <property type="evidence" value="ECO:0007669"/>
    <property type="project" value="UniProtKB-KW"/>
</dbReference>
<accession>A0A6A1VHH3</accession>
<dbReference type="Proteomes" id="UP000516437">
    <property type="component" value="Chromosome 6"/>
</dbReference>
<evidence type="ECO:0000256" key="1">
    <source>
        <dbReference type="ARBA" id="ARBA00022603"/>
    </source>
</evidence>
<dbReference type="GO" id="GO:0032259">
    <property type="term" value="P:methylation"/>
    <property type="evidence" value="ECO:0007669"/>
    <property type="project" value="UniProtKB-KW"/>
</dbReference>
<keyword evidence="4" id="KW-0460">Magnesium</keyword>
<dbReference type="InterPro" id="IPR005299">
    <property type="entry name" value="MeTrfase_7"/>
</dbReference>
<sequence length="359" mass="40687">MTGISTASFPMKGGDGAYSYANNSSYQREGLECAEDLIKESVAEKLDMKEFISSSSSPKLFTIADLGCSFGPNTLFVVENIIHSVELKYHSFGQNQEALEFLVLFSDRASNDFNTLFRSLPSDKKYFAAGVPGLFQDRLVPKASLNFVHCSYSLHWLSKIPMELMDRDSPAWNKGRIFYNHSPDEVSEAYSAQFAKDMEYFLNARAEELVCGGLMALVVPCIPDGISKLEFSDFKFLDLMEESLKDMVDVGLLTEDKVDSFNLPLYQPTPVELGALIERNRRFSIEKMQRIVRPARKGYGLQSLISMIRAIWEELIQDHFGTDIVDELFDRLKKKIAESNLSSLEMVADMYVLLRRKID</sequence>
<dbReference type="OrthoDB" id="1523883at2759"/>
<gene>
    <name evidence="5" type="ORF">CJ030_MR6G021552</name>
</gene>